<keyword evidence="1" id="KW-0472">Membrane</keyword>
<dbReference type="Proteomes" id="UP001293593">
    <property type="component" value="Unassembled WGS sequence"/>
</dbReference>
<evidence type="ECO:0000259" key="2">
    <source>
        <dbReference type="Pfam" id="PF13968"/>
    </source>
</evidence>
<keyword evidence="1" id="KW-0812">Transmembrane</keyword>
<dbReference type="InterPro" id="IPR007658">
    <property type="entry name" value="DUF594"/>
</dbReference>
<feature type="transmembrane region" description="Helical" evidence="1">
    <location>
        <begin position="46"/>
        <end position="68"/>
    </location>
</feature>
<feature type="transmembrane region" description="Helical" evidence="1">
    <location>
        <begin position="16"/>
        <end position="34"/>
    </location>
</feature>
<feature type="transmembrane region" description="Helical" evidence="1">
    <location>
        <begin position="117"/>
        <end position="134"/>
    </location>
</feature>
<evidence type="ECO:0000313" key="3">
    <source>
        <dbReference type="EMBL" id="KAK4253296.1"/>
    </source>
</evidence>
<feature type="transmembrane region" description="Helical" evidence="1">
    <location>
        <begin position="83"/>
        <end position="105"/>
    </location>
</feature>
<feature type="domain" description="DUF4220" evidence="2">
    <location>
        <begin position="51"/>
        <end position="460"/>
    </location>
</feature>
<accession>A0AAE1IM19</accession>
<keyword evidence="4" id="KW-1185">Reference proteome</keyword>
<keyword evidence="1" id="KW-1133">Transmembrane helix</keyword>
<dbReference type="Pfam" id="PF13968">
    <property type="entry name" value="DUF4220"/>
    <property type="match status" value="1"/>
</dbReference>
<gene>
    <name evidence="3" type="ORF">QN277_010619</name>
</gene>
<sequence>MLSSITKFQKTIWNQWNVRIVILFSLFLQIFLIVSAPSRKRTRSFFVSFVWLAYLLADWAAGYCIGLISNNQEQKSTLSQNDYLMAFWGPFLLLHLGGPDTISAFALEDNELWRRHLLALIFQLVTAAYVFLLTIPDNTLWLPTILMFVAGLIKYAERIHALYVAAVDNFRKSLLPDPDAGPNYAKLMEEHSSRHEAGLPAKIIVIPELRQGSPEVAQKVNNDQGSHEVALKNKDQGSHEVVQNVDNEKYLELVQKAFFFFHKFQGLIVDMIYSFKDRLDSQQYLKNKSAKAALMLIEIELNFMYEVFYTKAWVVREYWFWFWGKFISLISIMFAIILFIKEERHRNGFDKLDVRVTYALLSGALVLDVICLLLRFFSDYTATLFDESPRYSYAAPCYQKFQIKLFKYLNKRCLLCYLKLRKPTWSAIDEGPYKGYEKLSTNVFFRRWCGSISGYNLLKYCLDESVPRVVPDDIDGCFIFGNVIQRVYFRIVVSVQNFSYPGVKISGIKDLLDQWRYQSTNPFLKELWEYVFDQLKKKSEEAKDIEAIQRICSARGEWVIQKAKIEISKPNVDPNEVAALLESLKSNVDPNKVAALLESLKSNVDPNEVAALLESLKPNVDNNDVATLLESTLESLKPYVDPKEDEAKFVSLKPYMDANEATSQLESLKPNVDPNKVAALLKCFKPYMDYIIVVGTLESLKSYVDPNEVAFDESLLLWHIATSLCHDKSPTEEGHITREVSMLREISMLLSDYMLYLLIMQPNMMSAIAGMGQKRFQDTCEEAKKFFKKRIEAKWDRKDMLNEACDVVMKVPTEQKPIDVKGDRSKSLLFDACRLAKILEKLPNEDKKWEIIACVWVELLSYAACHCRPTGHVQLLSKGGELISFVWLLMVQLGLGTQFQIKDGDARAKLIVGKLLNQSTKKADIFKLGSTL</sequence>
<protein>
    <recommendedName>
        <fullName evidence="2">DUF4220 domain-containing protein</fullName>
    </recommendedName>
</protein>
<proteinExistence type="predicted"/>
<name>A0AAE1IM19_9FABA</name>
<evidence type="ECO:0000256" key="1">
    <source>
        <dbReference type="SAM" id="Phobius"/>
    </source>
</evidence>
<dbReference type="Pfam" id="PF04578">
    <property type="entry name" value="DUF594"/>
    <property type="match status" value="1"/>
</dbReference>
<feature type="transmembrane region" description="Helical" evidence="1">
    <location>
        <begin position="292"/>
        <end position="312"/>
    </location>
</feature>
<evidence type="ECO:0000313" key="4">
    <source>
        <dbReference type="Proteomes" id="UP001293593"/>
    </source>
</evidence>
<feature type="transmembrane region" description="Helical" evidence="1">
    <location>
        <begin position="140"/>
        <end position="156"/>
    </location>
</feature>
<organism evidence="3 4">
    <name type="scientific">Acacia crassicarpa</name>
    <name type="common">northern wattle</name>
    <dbReference type="NCBI Taxonomy" id="499986"/>
    <lineage>
        <taxon>Eukaryota</taxon>
        <taxon>Viridiplantae</taxon>
        <taxon>Streptophyta</taxon>
        <taxon>Embryophyta</taxon>
        <taxon>Tracheophyta</taxon>
        <taxon>Spermatophyta</taxon>
        <taxon>Magnoliopsida</taxon>
        <taxon>eudicotyledons</taxon>
        <taxon>Gunneridae</taxon>
        <taxon>Pentapetalae</taxon>
        <taxon>rosids</taxon>
        <taxon>fabids</taxon>
        <taxon>Fabales</taxon>
        <taxon>Fabaceae</taxon>
        <taxon>Caesalpinioideae</taxon>
        <taxon>mimosoid clade</taxon>
        <taxon>Acacieae</taxon>
        <taxon>Acacia</taxon>
    </lineage>
</organism>
<comment type="caution">
    <text evidence="3">The sequence shown here is derived from an EMBL/GenBank/DDBJ whole genome shotgun (WGS) entry which is preliminary data.</text>
</comment>
<dbReference type="AlphaFoldDB" id="A0AAE1IM19"/>
<reference evidence="3" key="1">
    <citation type="submission" date="2023-10" db="EMBL/GenBank/DDBJ databases">
        <title>Chromosome-level genome of the transformable northern wattle, Acacia crassicarpa.</title>
        <authorList>
            <person name="Massaro I."/>
            <person name="Sinha N.R."/>
            <person name="Poethig S."/>
            <person name="Leichty A.R."/>
        </authorList>
    </citation>
    <scope>NUCLEOTIDE SEQUENCE</scope>
    <source>
        <strain evidence="3">Acra3RX</strain>
        <tissue evidence="3">Leaf</tissue>
    </source>
</reference>
<dbReference type="PANTHER" id="PTHR31325">
    <property type="entry name" value="OS01G0798800 PROTEIN-RELATED"/>
    <property type="match status" value="1"/>
</dbReference>
<feature type="transmembrane region" description="Helical" evidence="1">
    <location>
        <begin position="318"/>
        <end position="340"/>
    </location>
</feature>
<feature type="transmembrane region" description="Helical" evidence="1">
    <location>
        <begin position="352"/>
        <end position="377"/>
    </location>
</feature>
<dbReference type="EMBL" id="JAWXYG010000016">
    <property type="protein sequence ID" value="KAK4253296.1"/>
    <property type="molecule type" value="Genomic_DNA"/>
</dbReference>
<dbReference type="InterPro" id="IPR025315">
    <property type="entry name" value="DUF4220"/>
</dbReference>